<dbReference type="Pfam" id="PF03976">
    <property type="entry name" value="PPK2"/>
    <property type="match status" value="2"/>
</dbReference>
<evidence type="ECO:0000313" key="2">
    <source>
        <dbReference type="EMBL" id="TQS84834.1"/>
    </source>
</evidence>
<dbReference type="Gene3D" id="3.40.50.300">
    <property type="entry name" value="P-loop containing nucleotide triphosphate hydrolases"/>
    <property type="match status" value="2"/>
</dbReference>
<dbReference type="PANTHER" id="PTHR34383">
    <property type="entry name" value="POLYPHOSPHATE:AMP PHOSPHOTRANSFERASE-RELATED"/>
    <property type="match status" value="1"/>
</dbReference>
<dbReference type="InterPro" id="IPR022488">
    <property type="entry name" value="PPK2-related"/>
</dbReference>
<dbReference type="GeneID" id="41323129"/>
<reference evidence="2" key="1">
    <citation type="submission" date="2016-03" db="EMBL/GenBank/DDBJ databases">
        <authorList>
            <person name="Borrel G."/>
            <person name="Mccann A."/>
            <person name="O'Toole P.W."/>
        </authorList>
    </citation>
    <scope>NUCLEOTIDE SEQUENCE</scope>
    <source>
        <strain evidence="2">183</strain>
    </source>
</reference>
<evidence type="ECO:0000259" key="1">
    <source>
        <dbReference type="Pfam" id="PF03976"/>
    </source>
</evidence>
<feature type="domain" description="Polyphosphate kinase-2-related" evidence="1">
    <location>
        <begin position="254"/>
        <end position="474"/>
    </location>
</feature>
<comment type="caution">
    <text evidence="2">The sequence shown here is derived from an EMBL/GenBank/DDBJ whole genome shotgun (WGS) entry which is preliminary data.</text>
</comment>
<dbReference type="PANTHER" id="PTHR34383:SF3">
    <property type="entry name" value="POLYPHOSPHATE:AMP PHOSPHOTRANSFERASE"/>
    <property type="match status" value="1"/>
</dbReference>
<feature type="domain" description="Polyphosphate kinase-2-related" evidence="1">
    <location>
        <begin position="11"/>
        <end position="225"/>
    </location>
</feature>
<evidence type="ECO:0000313" key="3">
    <source>
        <dbReference type="Proteomes" id="UP000752814"/>
    </source>
</evidence>
<dbReference type="Proteomes" id="UP000752814">
    <property type="component" value="Unassembled WGS sequence"/>
</dbReference>
<dbReference type="AlphaFoldDB" id="A0A8J8PJ54"/>
<gene>
    <name evidence="2" type="ORF">A3207_02070</name>
</gene>
<dbReference type="SUPFAM" id="SSF52540">
    <property type="entry name" value="P-loop containing nucleoside triphosphate hydrolases"/>
    <property type="match status" value="1"/>
</dbReference>
<sequence>MLQNLDLNKKLKKGEFTKQLPDLRTQLGELQRKLRRAQIPVIILFEGWEPALMSKVINQLLVPLDPRGFDYYNIGPSSPEESKHSFLWRFWVKTPAKGRITIFDRSWYSSSAARSMDAGMDTVIVKDVKEINTFERQLADSGVMIIKLFLHVQDEDRTPTDEEVCGLVKDDLELIKRQKQYIPIIDKMITATETPLAPWTIVESADEEFAILKVLKTVASRMESALETNGTASDGGYCKLEYPTIQSTPAYPKLNSDTYHTKLEKYQQKLKKVQMELYRQRRPLVLVFEGRDAAGKGGNILRITQSLNPRTYQVVPTGAPNDVEISHHYLWRFYLGLPEKGHISIFDRSWYGRVLVERVDNITPEQDWRRAYREINEFEKAMVDDNAILIKMWLEITKEEQLQRFIERVDNPLKNWKISNDDWRAREKWDEYTAAIDEMIARTSQPYAPWYIVDSNDKQSARLQSQKIIIDVTEKELGLK</sequence>
<accession>A0A8J8PJ54</accession>
<protein>
    <recommendedName>
        <fullName evidence="1">Polyphosphate kinase-2-related domain-containing protein</fullName>
    </recommendedName>
</protein>
<dbReference type="EMBL" id="LVVT01000001">
    <property type="protein sequence ID" value="TQS84834.1"/>
    <property type="molecule type" value="Genomic_DNA"/>
</dbReference>
<dbReference type="RefSeq" id="WP_020448600.1">
    <property type="nucleotide sequence ID" value="NZ_CAYAYE010000015.1"/>
</dbReference>
<dbReference type="InterPro" id="IPR027417">
    <property type="entry name" value="P-loop_NTPase"/>
</dbReference>
<organism evidence="2 3">
    <name type="scientific">Candidatus Methanomassiliicoccus intestinalis</name>
    <dbReference type="NCBI Taxonomy" id="1406512"/>
    <lineage>
        <taxon>Archaea</taxon>
        <taxon>Methanobacteriati</taxon>
        <taxon>Thermoplasmatota</taxon>
        <taxon>Thermoplasmata</taxon>
        <taxon>Methanomassiliicoccales</taxon>
        <taxon>Methanomassiliicoccaceae</taxon>
        <taxon>Methanomassiliicoccus</taxon>
    </lineage>
</organism>
<name>A0A8J8PJ54_9ARCH</name>
<dbReference type="OMA" id="SPLDWQQ"/>
<proteinExistence type="predicted"/>